<dbReference type="GO" id="GO:0008270">
    <property type="term" value="F:zinc ion binding"/>
    <property type="evidence" value="ECO:0007669"/>
    <property type="project" value="UniProtKB-KW"/>
</dbReference>
<evidence type="ECO:0000259" key="6">
    <source>
        <dbReference type="PROSITE" id="PS50089"/>
    </source>
</evidence>
<organism evidence="7 8">
    <name type="scientific">Pleurotus eryngii</name>
    <name type="common">Boletus of the steppes</name>
    <dbReference type="NCBI Taxonomy" id="5323"/>
    <lineage>
        <taxon>Eukaryota</taxon>
        <taxon>Fungi</taxon>
        <taxon>Dikarya</taxon>
        <taxon>Basidiomycota</taxon>
        <taxon>Agaricomycotina</taxon>
        <taxon>Agaricomycetes</taxon>
        <taxon>Agaricomycetidae</taxon>
        <taxon>Agaricales</taxon>
        <taxon>Pleurotineae</taxon>
        <taxon>Pleurotaceae</taxon>
        <taxon>Pleurotus</taxon>
    </lineage>
</organism>
<keyword evidence="1" id="KW-0479">Metal-binding</keyword>
<evidence type="ECO:0000256" key="3">
    <source>
        <dbReference type="ARBA" id="ARBA00022833"/>
    </source>
</evidence>
<evidence type="ECO:0000256" key="5">
    <source>
        <dbReference type="SAM" id="MobiDB-lite"/>
    </source>
</evidence>
<feature type="region of interest" description="Disordered" evidence="5">
    <location>
        <begin position="1"/>
        <end position="41"/>
    </location>
</feature>
<dbReference type="EMBL" id="MU154568">
    <property type="protein sequence ID" value="KAF9494817.1"/>
    <property type="molecule type" value="Genomic_DNA"/>
</dbReference>
<evidence type="ECO:0000313" key="7">
    <source>
        <dbReference type="EMBL" id="KAF9494817.1"/>
    </source>
</evidence>
<dbReference type="PROSITE" id="PS00518">
    <property type="entry name" value="ZF_RING_1"/>
    <property type="match status" value="1"/>
</dbReference>
<protein>
    <recommendedName>
        <fullName evidence="6">RING-type domain-containing protein</fullName>
    </recommendedName>
</protein>
<dbReference type="AlphaFoldDB" id="A0A9P5ZUQ9"/>
<feature type="domain" description="RING-type" evidence="6">
    <location>
        <begin position="139"/>
        <end position="176"/>
    </location>
</feature>
<feature type="compositionally biased region" description="Basic and acidic residues" evidence="5">
    <location>
        <begin position="13"/>
        <end position="31"/>
    </location>
</feature>
<feature type="compositionally biased region" description="Low complexity" evidence="5">
    <location>
        <begin position="32"/>
        <end position="41"/>
    </location>
</feature>
<keyword evidence="2 4" id="KW-0863">Zinc-finger</keyword>
<dbReference type="OrthoDB" id="6105938at2759"/>
<dbReference type="Proteomes" id="UP000807025">
    <property type="component" value="Unassembled WGS sequence"/>
</dbReference>
<dbReference type="SUPFAM" id="SSF57850">
    <property type="entry name" value="RING/U-box"/>
    <property type="match status" value="1"/>
</dbReference>
<evidence type="ECO:0000313" key="8">
    <source>
        <dbReference type="Proteomes" id="UP000807025"/>
    </source>
</evidence>
<keyword evidence="8" id="KW-1185">Reference proteome</keyword>
<reference evidence="7" key="1">
    <citation type="submission" date="2020-11" db="EMBL/GenBank/DDBJ databases">
        <authorList>
            <consortium name="DOE Joint Genome Institute"/>
            <person name="Ahrendt S."/>
            <person name="Riley R."/>
            <person name="Andreopoulos W."/>
            <person name="Labutti K."/>
            <person name="Pangilinan J."/>
            <person name="Ruiz-Duenas F.J."/>
            <person name="Barrasa J.M."/>
            <person name="Sanchez-Garcia M."/>
            <person name="Camarero S."/>
            <person name="Miyauchi S."/>
            <person name="Serrano A."/>
            <person name="Linde D."/>
            <person name="Babiker R."/>
            <person name="Drula E."/>
            <person name="Ayuso-Fernandez I."/>
            <person name="Pacheco R."/>
            <person name="Padilla G."/>
            <person name="Ferreira P."/>
            <person name="Barriuso J."/>
            <person name="Kellner H."/>
            <person name="Castanera R."/>
            <person name="Alfaro M."/>
            <person name="Ramirez L."/>
            <person name="Pisabarro A.G."/>
            <person name="Kuo A."/>
            <person name="Tritt A."/>
            <person name="Lipzen A."/>
            <person name="He G."/>
            <person name="Yan M."/>
            <person name="Ng V."/>
            <person name="Cullen D."/>
            <person name="Martin F."/>
            <person name="Rosso M.-N."/>
            <person name="Henrissat B."/>
            <person name="Hibbett D."/>
            <person name="Martinez A.T."/>
            <person name="Grigoriev I.V."/>
        </authorList>
    </citation>
    <scope>NUCLEOTIDE SEQUENCE</scope>
    <source>
        <strain evidence="7">ATCC 90797</strain>
    </source>
</reference>
<dbReference type="InterPro" id="IPR013083">
    <property type="entry name" value="Znf_RING/FYVE/PHD"/>
</dbReference>
<accession>A0A9P5ZUQ9</accession>
<dbReference type="Gene3D" id="3.30.40.10">
    <property type="entry name" value="Zinc/RING finger domain, C3HC4 (zinc finger)"/>
    <property type="match status" value="1"/>
</dbReference>
<comment type="caution">
    <text evidence="7">The sequence shown here is derived from an EMBL/GenBank/DDBJ whole genome shotgun (WGS) entry which is preliminary data.</text>
</comment>
<evidence type="ECO:0000256" key="4">
    <source>
        <dbReference type="PROSITE-ProRule" id="PRU00175"/>
    </source>
</evidence>
<dbReference type="InterPro" id="IPR017907">
    <property type="entry name" value="Znf_RING_CS"/>
</dbReference>
<dbReference type="InterPro" id="IPR001841">
    <property type="entry name" value="Znf_RING"/>
</dbReference>
<name>A0A9P5ZUQ9_PLEER</name>
<keyword evidence="3" id="KW-0862">Zinc</keyword>
<gene>
    <name evidence="7" type="ORF">BDN71DRAFT_1448394</name>
</gene>
<evidence type="ECO:0000256" key="2">
    <source>
        <dbReference type="ARBA" id="ARBA00022771"/>
    </source>
</evidence>
<evidence type="ECO:0000256" key="1">
    <source>
        <dbReference type="ARBA" id="ARBA00022723"/>
    </source>
</evidence>
<sequence length="192" mass="20869">MARRESSSPQSKVSDEKTPSDRHRRSSESGRSENSGCRSCSCRGGLVNSENDSCCAQTQIYPNAHASSSRVQLPTQQPADESIDELLGDMEEMSFNTNPDFPDDLSDASDPILYSRASESDLDADELSSPHSSSSPTLCPLCKKPPDILCATICGHLFCFECICLEFEISGMCPSCGKSGARKQLRKIYLGI</sequence>
<proteinExistence type="predicted"/>
<dbReference type="PROSITE" id="PS50089">
    <property type="entry name" value="ZF_RING_2"/>
    <property type="match status" value="1"/>
</dbReference>